<name>A0ABS5XAU6_9GAMM</name>
<gene>
    <name evidence="1" type="ORF">J7302_01410</name>
</gene>
<evidence type="ECO:0008006" key="3">
    <source>
        <dbReference type="Google" id="ProtNLM"/>
    </source>
</evidence>
<evidence type="ECO:0000313" key="1">
    <source>
        <dbReference type="EMBL" id="MBT8764809.1"/>
    </source>
</evidence>
<keyword evidence="2" id="KW-1185">Reference proteome</keyword>
<reference evidence="1 2" key="1">
    <citation type="submission" date="2021-04" db="EMBL/GenBank/DDBJ databases">
        <title>Pseudomonas boanensis sp. nov., a bacterium isolated from river water used for household purposes in Boane District, Mozambique.</title>
        <authorList>
            <person name="Nicklasson M."/>
            <person name="Martin-Rodriguez A.J."/>
            <person name="Thorell K."/>
            <person name="Neves L."/>
            <person name="Mussagy A."/>
            <person name="Rydberg H.A."/>
            <person name="Hernroth B."/>
            <person name="Svensson-Stadler L."/>
            <person name="Sjoling A."/>
        </authorList>
    </citation>
    <scope>NUCLEOTIDE SEQUENCE [LARGE SCALE GENOMIC DNA]</scope>
    <source>
        <strain evidence="1 2">DB1</strain>
    </source>
</reference>
<protein>
    <recommendedName>
        <fullName evidence="3">DUF4426 domain-containing protein</fullName>
    </recommendedName>
</protein>
<dbReference type="EMBL" id="JAGTIS010000001">
    <property type="protein sequence ID" value="MBT8764809.1"/>
    <property type="molecule type" value="Genomic_DNA"/>
</dbReference>
<organism evidence="1 2">
    <name type="scientific">Metapseudomonas boanensis</name>
    <dbReference type="NCBI Taxonomy" id="2822138"/>
    <lineage>
        <taxon>Bacteria</taxon>
        <taxon>Pseudomonadati</taxon>
        <taxon>Pseudomonadota</taxon>
        <taxon>Gammaproteobacteria</taxon>
        <taxon>Pseudomonadales</taxon>
        <taxon>Pseudomonadaceae</taxon>
        <taxon>Metapseudomonas</taxon>
    </lineage>
</organism>
<dbReference type="RefSeq" id="WP_215369295.1">
    <property type="nucleotide sequence ID" value="NZ_JAGTIS010000001.1"/>
</dbReference>
<accession>A0ABS5XAU6</accession>
<proteinExistence type="predicted"/>
<comment type="caution">
    <text evidence="1">The sequence shown here is derived from an EMBL/GenBank/DDBJ whole genome shotgun (WGS) entry which is preliminary data.</text>
</comment>
<evidence type="ECO:0000313" key="2">
    <source>
        <dbReference type="Proteomes" id="UP001519667"/>
    </source>
</evidence>
<sequence>MKFYALCHPGSLALWTPKLLPWLAVLSLLLAFSAAYADLPEQPLRKDGLVIYYGVLPAKLMAPGDLAVGDTHMSPSGTRGVATHHVVIALFDEATGKRLPDATVRASVQPLGGATEEKTLEPMEIAGTVTFGNFFRMDADMPYAIHLRIRRSGGASSEVEVTLPYHHPSR</sequence>
<dbReference type="Proteomes" id="UP001519667">
    <property type="component" value="Unassembled WGS sequence"/>
</dbReference>